<protein>
    <recommendedName>
        <fullName evidence="4">DUF4864 domain-containing protein</fullName>
    </recommendedName>
</protein>
<evidence type="ECO:0000313" key="2">
    <source>
        <dbReference type="EMBL" id="AGI73103.1"/>
    </source>
</evidence>
<dbReference type="Proteomes" id="UP000004688">
    <property type="component" value="Chromosome"/>
</dbReference>
<name>M9RMY3_9RHOB</name>
<feature type="chain" id="PRO_5004102371" description="DUF4864 domain-containing protein" evidence="1">
    <location>
        <begin position="21"/>
        <end position="133"/>
    </location>
</feature>
<keyword evidence="3" id="KW-1185">Reference proteome</keyword>
<dbReference type="eggNOG" id="ENOG5032TNJ">
    <property type="taxonomic scope" value="Bacteria"/>
</dbReference>
<dbReference type="KEGG" id="oar:OA238_c31050"/>
<accession>M9RMY3</accession>
<evidence type="ECO:0000256" key="1">
    <source>
        <dbReference type="SAM" id="SignalP"/>
    </source>
</evidence>
<evidence type="ECO:0008006" key="4">
    <source>
        <dbReference type="Google" id="ProtNLM"/>
    </source>
</evidence>
<dbReference type="Pfam" id="PF16156">
    <property type="entry name" value="DUF4864"/>
    <property type="match status" value="1"/>
</dbReference>
<dbReference type="EMBL" id="CP003742">
    <property type="protein sequence ID" value="AGI73103.1"/>
    <property type="molecule type" value="Genomic_DNA"/>
</dbReference>
<reference evidence="2 3" key="1">
    <citation type="journal article" date="2013" name="PLoS ONE">
        <title>Poles Apart: Arctic and Antarctic Octadecabacter strains Share High Genome Plasticity and a New Type of Xanthorhodopsin.</title>
        <authorList>
            <person name="Vollmers J."/>
            <person name="Voget S."/>
            <person name="Dietrich S."/>
            <person name="Gollnow K."/>
            <person name="Smits M."/>
            <person name="Meyer K."/>
            <person name="Brinkhoff T."/>
            <person name="Simon M."/>
            <person name="Daniel R."/>
        </authorList>
    </citation>
    <scope>NUCLEOTIDE SEQUENCE [LARGE SCALE GENOMIC DNA]</scope>
    <source>
        <strain evidence="2 3">238</strain>
    </source>
</reference>
<proteinExistence type="predicted"/>
<sequence length="133" mass="15124">MFRTVKIVAALVVLGTAAQAQDATIEDVITDQLQAFVDRDIAGAWEHASPMIQGMFGTPENFGMMVRNGYPMVWDNSDVRFLDRTEFQSWTRQEVQIQGPQGLFYILDYQMIETTDGWWINSVQVIPTPDVFS</sequence>
<organism evidence="2 3">
    <name type="scientific">Octadecabacter arcticus 238</name>
    <dbReference type="NCBI Taxonomy" id="391616"/>
    <lineage>
        <taxon>Bacteria</taxon>
        <taxon>Pseudomonadati</taxon>
        <taxon>Pseudomonadota</taxon>
        <taxon>Alphaproteobacteria</taxon>
        <taxon>Rhodobacterales</taxon>
        <taxon>Roseobacteraceae</taxon>
        <taxon>Octadecabacter</taxon>
    </lineage>
</organism>
<dbReference type="AlphaFoldDB" id="M9RMY3"/>
<evidence type="ECO:0000313" key="3">
    <source>
        <dbReference type="Proteomes" id="UP000004688"/>
    </source>
</evidence>
<dbReference type="RefSeq" id="WP_015496127.1">
    <property type="nucleotide sequence ID" value="NC_020908.1"/>
</dbReference>
<dbReference type="STRING" id="391616.OA238_c31050"/>
<feature type="signal peptide" evidence="1">
    <location>
        <begin position="1"/>
        <end position="20"/>
    </location>
</feature>
<gene>
    <name evidence="2" type="ORF">OA238_c31050</name>
</gene>
<keyword evidence="1" id="KW-0732">Signal</keyword>
<dbReference type="InterPro" id="IPR032347">
    <property type="entry name" value="DUF4864"/>
</dbReference>
<dbReference type="HOGENOM" id="CLU_137911_1_1_5"/>
<dbReference type="OrthoDB" id="9130422at2"/>